<feature type="transmembrane region" description="Helical" evidence="1">
    <location>
        <begin position="187"/>
        <end position="213"/>
    </location>
</feature>
<dbReference type="InterPro" id="IPR046157">
    <property type="entry name" value="DUF6159"/>
</dbReference>
<keyword evidence="1" id="KW-0812">Transmembrane</keyword>
<organism evidence="2 3">
    <name type="scientific">Luteimonas gilva</name>
    <dbReference type="NCBI Taxonomy" id="2572684"/>
    <lineage>
        <taxon>Bacteria</taxon>
        <taxon>Pseudomonadati</taxon>
        <taxon>Pseudomonadota</taxon>
        <taxon>Gammaproteobacteria</taxon>
        <taxon>Lysobacterales</taxon>
        <taxon>Lysobacteraceae</taxon>
        <taxon>Luteimonas</taxon>
    </lineage>
</organism>
<dbReference type="Proteomes" id="UP000308707">
    <property type="component" value="Unassembled WGS sequence"/>
</dbReference>
<keyword evidence="3" id="KW-1185">Reference proteome</keyword>
<keyword evidence="1" id="KW-1133">Transmembrane helix</keyword>
<dbReference type="RefSeq" id="WP_137267770.1">
    <property type="nucleotide sequence ID" value="NZ_SZUA01000003.1"/>
</dbReference>
<keyword evidence="1" id="KW-0472">Membrane</keyword>
<dbReference type="AlphaFoldDB" id="A0A4U5JMA7"/>
<dbReference type="Pfam" id="PF19656">
    <property type="entry name" value="DUF6159"/>
    <property type="match status" value="1"/>
</dbReference>
<comment type="caution">
    <text evidence="2">The sequence shown here is derived from an EMBL/GenBank/DDBJ whole genome shotgun (WGS) entry which is preliminary data.</text>
</comment>
<sequence>MFEKFSRSWELVKASASVLRSDKELMLFPLISGVATLVVLATFLVPMFALRIFEGGNVGIGGAIFGFLFYFCQYSVIIFFNCALVGAAMIRLDGGDPTLADGFAAARARIPSILGYAAIAATVGVILQALKSRDNNFLVRLIGSGLGAAWTLATFLVVPVLVSRNVGPIDALKQSVSLLKRTWGENAIGNVGIGAAFGLITFVVILVGFGLAFAAAQVSVGLAVAVAAVFLIGVLLLGVYQAALSGIYSAALYRYAVSHETPAAFQGLQLEQAFAPKS</sequence>
<feature type="transmembrane region" description="Helical" evidence="1">
    <location>
        <begin position="27"/>
        <end position="50"/>
    </location>
</feature>
<evidence type="ECO:0000313" key="3">
    <source>
        <dbReference type="Proteomes" id="UP000308707"/>
    </source>
</evidence>
<evidence type="ECO:0008006" key="4">
    <source>
        <dbReference type="Google" id="ProtNLM"/>
    </source>
</evidence>
<protein>
    <recommendedName>
        <fullName evidence="4">Glycerophosphoryl diester phosphodiesterase membrane domain-containing protein</fullName>
    </recommendedName>
</protein>
<dbReference type="EMBL" id="SZUA01000003">
    <property type="protein sequence ID" value="TKR29368.1"/>
    <property type="molecule type" value="Genomic_DNA"/>
</dbReference>
<reference evidence="2 3" key="1">
    <citation type="submission" date="2019-04" db="EMBL/GenBank/DDBJ databases">
        <title>Reference strain of H23.</title>
        <authorList>
            <person name="Luo X."/>
        </authorList>
    </citation>
    <scope>NUCLEOTIDE SEQUENCE [LARGE SCALE GENOMIC DNA]</scope>
    <source>
        <strain evidence="2 3">H23</strain>
    </source>
</reference>
<feature type="transmembrane region" description="Helical" evidence="1">
    <location>
        <begin position="62"/>
        <end position="90"/>
    </location>
</feature>
<evidence type="ECO:0000313" key="2">
    <source>
        <dbReference type="EMBL" id="TKR29368.1"/>
    </source>
</evidence>
<name>A0A4U5JMA7_9GAMM</name>
<proteinExistence type="predicted"/>
<evidence type="ECO:0000256" key="1">
    <source>
        <dbReference type="SAM" id="Phobius"/>
    </source>
</evidence>
<feature type="transmembrane region" description="Helical" evidence="1">
    <location>
        <begin position="220"/>
        <end position="243"/>
    </location>
</feature>
<feature type="transmembrane region" description="Helical" evidence="1">
    <location>
        <begin position="110"/>
        <end position="130"/>
    </location>
</feature>
<feature type="transmembrane region" description="Helical" evidence="1">
    <location>
        <begin position="137"/>
        <end position="162"/>
    </location>
</feature>
<accession>A0A4U5JMA7</accession>
<gene>
    <name evidence="2" type="ORF">FCE95_14545</name>
</gene>
<dbReference type="OrthoDB" id="5637493at2"/>